<feature type="transmembrane region" description="Helical" evidence="1">
    <location>
        <begin position="332"/>
        <end position="354"/>
    </location>
</feature>
<keyword evidence="1" id="KW-1133">Transmembrane helix</keyword>
<dbReference type="PANTHER" id="PTHR31061:SF24">
    <property type="entry name" value="LD22376P"/>
    <property type="match status" value="1"/>
</dbReference>
<accession>A0A286F5G7</accession>
<proteinExistence type="predicted"/>
<dbReference type="PANTHER" id="PTHR31061">
    <property type="entry name" value="LD22376P"/>
    <property type="match status" value="1"/>
</dbReference>
<dbReference type="EMBL" id="OCNH01000001">
    <property type="protein sequence ID" value="SOD78346.1"/>
    <property type="molecule type" value="Genomic_DNA"/>
</dbReference>
<gene>
    <name evidence="2" type="ORF">SAMN06269250_0416</name>
</gene>
<feature type="transmembrane region" description="Helical" evidence="1">
    <location>
        <begin position="135"/>
        <end position="152"/>
    </location>
</feature>
<feature type="transmembrane region" description="Helical" evidence="1">
    <location>
        <begin position="159"/>
        <end position="177"/>
    </location>
</feature>
<keyword evidence="3" id="KW-1185">Reference proteome</keyword>
<protein>
    <submittedName>
        <fullName evidence="2">Predicted acyltransferase</fullName>
    </submittedName>
</protein>
<reference evidence="3" key="1">
    <citation type="submission" date="2017-09" db="EMBL/GenBank/DDBJ databases">
        <authorList>
            <person name="Varghese N."/>
            <person name="Submissions S."/>
        </authorList>
    </citation>
    <scope>NUCLEOTIDE SEQUENCE [LARGE SCALE GENOMIC DNA]</scope>
    <source>
        <strain evidence="3">DSM 29961</strain>
    </source>
</reference>
<feature type="transmembrane region" description="Helical" evidence="1">
    <location>
        <begin position="270"/>
        <end position="294"/>
    </location>
</feature>
<keyword evidence="1" id="KW-0472">Membrane</keyword>
<evidence type="ECO:0000256" key="1">
    <source>
        <dbReference type="SAM" id="Phobius"/>
    </source>
</evidence>
<keyword evidence="1" id="KW-0812">Transmembrane</keyword>
<organism evidence="2 3">
    <name type="scientific">Spirosoma fluviale</name>
    <dbReference type="NCBI Taxonomy" id="1597977"/>
    <lineage>
        <taxon>Bacteria</taxon>
        <taxon>Pseudomonadati</taxon>
        <taxon>Bacteroidota</taxon>
        <taxon>Cytophagia</taxon>
        <taxon>Cytophagales</taxon>
        <taxon>Cytophagaceae</taxon>
        <taxon>Spirosoma</taxon>
    </lineage>
</organism>
<feature type="transmembrane region" description="Helical" evidence="1">
    <location>
        <begin position="103"/>
        <end position="123"/>
    </location>
</feature>
<dbReference type="GO" id="GO:0016746">
    <property type="term" value="F:acyltransferase activity"/>
    <property type="evidence" value="ECO:0007669"/>
    <property type="project" value="UniProtKB-KW"/>
</dbReference>
<evidence type="ECO:0000313" key="3">
    <source>
        <dbReference type="Proteomes" id="UP000219452"/>
    </source>
</evidence>
<feature type="transmembrane region" description="Helical" evidence="1">
    <location>
        <begin position="228"/>
        <end position="249"/>
    </location>
</feature>
<dbReference type="AlphaFoldDB" id="A0A286F5G7"/>
<sequence>MPPPLSTTETGFALPGRLMSMDAYRGFVMVLMAAEMLQFDHLHETFPDSAFWAFLAHHQSHVAWAGCSLHDLIQPSFSFLVGVALLFSMASRASQGQSFGTQFGYALRRSLILILLGIFLRSTHASQTNFTFEDTLTQIGLGYPFLFLLGKYSSRTGWIALAVVLVGYWLAFVLYPVPGTGFDYSAVGVQPDWPEHYSGIMAHFNKNSNLAWAFDTWFLNLFPREKTFLFNGGGYATLSFIPTLGTMLLGLQAGRWLRSDMDQRALIQRFLLVGGICMTIGVLLHVAGICPIVKRIWTPAWVLFSGGWCFWLLALFYGIIDVANRRSWAFPLIVVGMNSIAIYCLVHLIDRFIITSLHTHLGTRPFLIFGPAYETLLTGLVTLGIFYLILRWMYRRKLFIRI</sequence>
<feature type="transmembrane region" description="Helical" evidence="1">
    <location>
        <begin position="300"/>
        <end position="320"/>
    </location>
</feature>
<name>A0A286F5G7_9BACT</name>
<keyword evidence="2" id="KW-0012">Acyltransferase</keyword>
<feature type="transmembrane region" description="Helical" evidence="1">
    <location>
        <begin position="366"/>
        <end position="390"/>
    </location>
</feature>
<feature type="transmembrane region" description="Helical" evidence="1">
    <location>
        <begin position="72"/>
        <end position="91"/>
    </location>
</feature>
<keyword evidence="2" id="KW-0808">Transferase</keyword>
<dbReference type="Proteomes" id="UP000219452">
    <property type="component" value="Unassembled WGS sequence"/>
</dbReference>
<evidence type="ECO:0000313" key="2">
    <source>
        <dbReference type="EMBL" id="SOD78346.1"/>
    </source>
</evidence>